<name>A0ABV7YLL1_9ACTN</name>
<dbReference type="RefSeq" id="WP_205116636.1">
    <property type="nucleotide sequence ID" value="NZ_JAFBCM010000001.1"/>
</dbReference>
<accession>A0ABV7YLL1</accession>
<proteinExistence type="predicted"/>
<reference evidence="2" key="1">
    <citation type="journal article" date="2019" name="Int. J. Syst. Evol. Microbiol.">
        <title>The Global Catalogue of Microorganisms (GCM) 10K type strain sequencing project: providing services to taxonomists for standard genome sequencing and annotation.</title>
        <authorList>
            <consortium name="The Broad Institute Genomics Platform"/>
            <consortium name="The Broad Institute Genome Sequencing Center for Infectious Disease"/>
            <person name="Wu L."/>
            <person name="Ma J."/>
        </authorList>
    </citation>
    <scope>NUCLEOTIDE SEQUENCE [LARGE SCALE GENOMIC DNA]</scope>
    <source>
        <strain evidence="2">CGMCC 4.7241</strain>
    </source>
</reference>
<keyword evidence="2" id="KW-1185">Reference proteome</keyword>
<gene>
    <name evidence="1" type="ORF">ACFOUW_32260</name>
</gene>
<organism evidence="1 2">
    <name type="scientific">Tenggerimyces flavus</name>
    <dbReference type="NCBI Taxonomy" id="1708749"/>
    <lineage>
        <taxon>Bacteria</taxon>
        <taxon>Bacillati</taxon>
        <taxon>Actinomycetota</taxon>
        <taxon>Actinomycetes</taxon>
        <taxon>Propionibacteriales</taxon>
        <taxon>Nocardioidaceae</taxon>
        <taxon>Tenggerimyces</taxon>
    </lineage>
</organism>
<sequence length="68" mass="7881">MDEYEQADAERRRLLATYCLHCGQRSGWCVNEQDEPIRNVHRQHSDRYEAAGIRRGVLRALLVKAGLV</sequence>
<dbReference type="Proteomes" id="UP001595699">
    <property type="component" value="Unassembled WGS sequence"/>
</dbReference>
<protein>
    <submittedName>
        <fullName evidence="1">Uncharacterized protein</fullName>
    </submittedName>
</protein>
<comment type="caution">
    <text evidence="1">The sequence shown here is derived from an EMBL/GenBank/DDBJ whole genome shotgun (WGS) entry which is preliminary data.</text>
</comment>
<evidence type="ECO:0000313" key="2">
    <source>
        <dbReference type="Proteomes" id="UP001595699"/>
    </source>
</evidence>
<evidence type="ECO:0000313" key="1">
    <source>
        <dbReference type="EMBL" id="MFC3765546.1"/>
    </source>
</evidence>
<dbReference type="EMBL" id="JBHRZH010000041">
    <property type="protein sequence ID" value="MFC3765546.1"/>
    <property type="molecule type" value="Genomic_DNA"/>
</dbReference>